<keyword evidence="5" id="KW-0862">Zinc</keyword>
<feature type="site" description="Interaction with DNA" evidence="10">
    <location>
        <position position="505"/>
    </location>
</feature>
<dbReference type="GO" id="GO:0008270">
    <property type="term" value="F:zinc ion binding"/>
    <property type="evidence" value="ECO:0007669"/>
    <property type="project" value="UniProtKB-KW"/>
</dbReference>
<feature type="active site" description="O-(5'-phospho-DNA)-tyrosine intermediate" evidence="10">
    <location>
        <position position="317"/>
    </location>
</feature>
<reference evidence="13 14" key="1">
    <citation type="journal article" date="2016" name="Nat. Commun.">
        <title>Thousands of microbial genomes shed light on interconnected biogeochemical processes in an aquifer system.</title>
        <authorList>
            <person name="Anantharaman K."/>
            <person name="Brown C.T."/>
            <person name="Hug L.A."/>
            <person name="Sharon I."/>
            <person name="Castelle C.J."/>
            <person name="Probst A.J."/>
            <person name="Thomas B.C."/>
            <person name="Singh A."/>
            <person name="Wilkins M.J."/>
            <person name="Karaoz U."/>
            <person name="Brodie E.L."/>
            <person name="Williams K.H."/>
            <person name="Hubbard S.S."/>
            <person name="Banfield J.F."/>
        </authorList>
    </citation>
    <scope>NUCLEOTIDE SEQUENCE [LARGE SCALE GENOMIC DNA]</scope>
</reference>
<dbReference type="CDD" id="cd00186">
    <property type="entry name" value="TOP1Ac"/>
    <property type="match status" value="1"/>
</dbReference>
<dbReference type="InterPro" id="IPR028612">
    <property type="entry name" value="Topoisom_1_IA"/>
</dbReference>
<keyword evidence="4" id="KW-0863">Zinc-finger</keyword>
<evidence type="ECO:0000256" key="7">
    <source>
        <dbReference type="ARBA" id="ARBA00023029"/>
    </source>
</evidence>
<comment type="similarity">
    <text evidence="2 10">Belongs to the type IA topoisomerase family.</text>
</comment>
<evidence type="ECO:0000259" key="12">
    <source>
        <dbReference type="PROSITE" id="PS52039"/>
    </source>
</evidence>
<dbReference type="InterPro" id="IPR023405">
    <property type="entry name" value="Topo_IA_core_domain"/>
</dbReference>
<dbReference type="InterPro" id="IPR005733">
    <property type="entry name" value="TopoI_bac-type"/>
</dbReference>
<feature type="site" description="Interaction with DNA" evidence="10">
    <location>
        <position position="31"/>
    </location>
</feature>
<dbReference type="SMART" id="SM00493">
    <property type="entry name" value="TOPRIM"/>
    <property type="match status" value="1"/>
</dbReference>
<dbReference type="InterPro" id="IPR003602">
    <property type="entry name" value="Topo_IA_DNA-bd_dom"/>
</dbReference>
<dbReference type="InterPro" id="IPR023406">
    <property type="entry name" value="Topo_IA_AS"/>
</dbReference>
<evidence type="ECO:0000256" key="1">
    <source>
        <dbReference type="ARBA" id="ARBA00000213"/>
    </source>
</evidence>
<dbReference type="Gene3D" id="1.10.460.10">
    <property type="entry name" value="Topoisomerase I, domain 2"/>
    <property type="match status" value="1"/>
</dbReference>
<evidence type="ECO:0000256" key="9">
    <source>
        <dbReference type="ARBA" id="ARBA00023235"/>
    </source>
</evidence>
<dbReference type="Gene3D" id="3.40.50.140">
    <property type="match status" value="1"/>
</dbReference>
<feature type="domain" description="Topo IA-type catalytic" evidence="12">
    <location>
        <begin position="138"/>
        <end position="573"/>
    </location>
</feature>
<dbReference type="GO" id="GO:0003677">
    <property type="term" value="F:DNA binding"/>
    <property type="evidence" value="ECO:0007669"/>
    <property type="project" value="UniProtKB-KW"/>
</dbReference>
<dbReference type="InterPro" id="IPR013825">
    <property type="entry name" value="Topo_IA_cen_sub2"/>
</dbReference>
<dbReference type="PROSITE" id="PS52039">
    <property type="entry name" value="TOPO_IA_2"/>
    <property type="match status" value="1"/>
</dbReference>
<dbReference type="InterPro" id="IPR013498">
    <property type="entry name" value="Topo_IA_Znf"/>
</dbReference>
<feature type="site" description="Interaction with DNA" evidence="10">
    <location>
        <position position="149"/>
    </location>
</feature>
<comment type="caution">
    <text evidence="13">The sequence shown here is derived from an EMBL/GenBank/DDBJ whole genome shotgun (WGS) entry which is preliminary data.</text>
</comment>
<evidence type="ECO:0000313" key="13">
    <source>
        <dbReference type="EMBL" id="OGK17399.1"/>
    </source>
</evidence>
<dbReference type="PRINTS" id="PR00417">
    <property type="entry name" value="PRTPISMRASEI"/>
</dbReference>
<evidence type="ECO:0000256" key="4">
    <source>
        <dbReference type="ARBA" id="ARBA00022771"/>
    </source>
</evidence>
<dbReference type="PANTHER" id="PTHR42785:SF1">
    <property type="entry name" value="DNA TOPOISOMERASE"/>
    <property type="match status" value="1"/>
</dbReference>
<keyword evidence="8 10" id="KW-0238">DNA-binding</keyword>
<feature type="domain" description="Toprim" evidence="11">
    <location>
        <begin position="1"/>
        <end position="122"/>
    </location>
</feature>
<dbReference type="NCBIfam" id="TIGR01051">
    <property type="entry name" value="topA_bact"/>
    <property type="match status" value="1"/>
</dbReference>
<evidence type="ECO:0000256" key="2">
    <source>
        <dbReference type="ARBA" id="ARBA00009446"/>
    </source>
</evidence>
<comment type="function">
    <text evidence="10">Releases the supercoiling and torsional tension of DNA, which is introduced during the DNA replication and transcription, by transiently cleaving and rejoining one strand of the DNA duplex. Introduces a single-strand break via transesterification at a target site in duplex DNA. The scissile phosphodiester is attacked by the catalytic tyrosine of the enzyme, resulting in the formation of a DNA-(5'-phosphotyrosyl)-enzyme intermediate and the expulsion of a 3'-OH DNA strand. The free DNA strand then undergoes passage around the unbroken strand, thus removing DNA supercoils. Finally, in the religation step, the DNA 3'-OH attacks the covalent intermediate to expel the active-site tyrosine and restore the DNA phosphodiester backbone.</text>
</comment>
<evidence type="ECO:0000256" key="3">
    <source>
        <dbReference type="ARBA" id="ARBA00022723"/>
    </source>
</evidence>
<proteinExistence type="inferred from homology"/>
<dbReference type="InterPro" id="IPR013824">
    <property type="entry name" value="Topo_IA_cen_sub1"/>
</dbReference>
<dbReference type="SUPFAM" id="SSF57783">
    <property type="entry name" value="Zinc beta-ribbon"/>
    <property type="match status" value="1"/>
</dbReference>
<dbReference type="GO" id="GO:0005694">
    <property type="term" value="C:chromosome"/>
    <property type="evidence" value="ECO:0007669"/>
    <property type="project" value="InterPro"/>
</dbReference>
<dbReference type="GO" id="GO:0006265">
    <property type="term" value="P:DNA topological change"/>
    <property type="evidence" value="ECO:0007669"/>
    <property type="project" value="UniProtKB-UniRule"/>
</dbReference>
<keyword evidence="9 10" id="KW-0413">Isomerase</keyword>
<dbReference type="InterPro" id="IPR006171">
    <property type="entry name" value="TOPRIM_dom"/>
</dbReference>
<dbReference type="HAMAP" id="MF_00952">
    <property type="entry name" value="Topoisom_1_prok"/>
    <property type="match status" value="1"/>
</dbReference>
<sequence>MDLIIVESPTKARTFTRILGDDFSIEASMGHVRDLPEKKMSIDLEHTFKPEYVILPSKQATVDKIAKIAKKAKTIILATDSDREGEAIAYHIAFILGHVKEDWPNKPHIKNSDLKRIVFHEITESAIRQALQSPRQLNVDLVDAQQGRRLLDRIVGYKLSPLLWKKMGKRWLSAGRVQTVALRFIVEREKEIEKFKSEPFYRVKTSLNTPDKFVFDAGVDGYKGEVFEKKTSIELFDGTYTFSKTSIMKERAKTIEKDLEGDSFTVTDVDEKVYAKSPPPPYTTSTLQQEASRLMGYSAKLTMSIAQQLYEKGMITYHRTDSVNLASQFITQTTTFVRQEYGEKYASPKQRFYANKSRLAQEAHEAIRPTKADKTPSELEKSLGPRHRKLYELIRNRSLAICMADAQIASLKVKIETKKEYKLSSQFEAIIFDGYLKLYTQKNKSTKLPHIEKGTNLDLLNVTSQENFTQPPPRYAEGSLIKALESHGIGRPSTYAPIISTTIGRNYVEKKEGRLYPTMLGSAVCNYLSEKFPQLFEISFTAGMEDQLDNIAEGKETTVELLSKFYGPFDKTLEKEFKTKDYIDVQEKTDEKCPTCGKPLLLRYSKFGKFFACSGYPDCKFTKSFVETTNQKCPKCEDGDIVVKFTKKKKKFFGCSNYPKCDFATWKLPKGQESTSDKSQSD</sequence>
<evidence type="ECO:0000256" key="6">
    <source>
        <dbReference type="ARBA" id="ARBA00022842"/>
    </source>
</evidence>
<dbReference type="PROSITE" id="PS00396">
    <property type="entry name" value="TOPO_IA_1"/>
    <property type="match status" value="1"/>
</dbReference>
<dbReference type="Pfam" id="PF01751">
    <property type="entry name" value="Toprim"/>
    <property type="match status" value="1"/>
</dbReference>
<keyword evidence="3" id="KW-0479">Metal-binding</keyword>
<feature type="region of interest" description="Interaction with DNA" evidence="10">
    <location>
        <begin position="173"/>
        <end position="178"/>
    </location>
</feature>
<comment type="subunit">
    <text evidence="10">Monomer.</text>
</comment>
<comment type="catalytic activity">
    <reaction evidence="1 10">
        <text>ATP-independent breakage of single-stranded DNA, followed by passage and rejoining.</text>
        <dbReference type="EC" id="5.6.2.1"/>
    </reaction>
</comment>
<organism evidence="13 14">
    <name type="scientific">Candidatus Roizmanbacteria bacterium RIFCSPHIGHO2_01_FULL_39_12b</name>
    <dbReference type="NCBI Taxonomy" id="1802030"/>
    <lineage>
        <taxon>Bacteria</taxon>
        <taxon>Candidatus Roizmaniibacteriota</taxon>
    </lineage>
</organism>
<dbReference type="SUPFAM" id="SSF56712">
    <property type="entry name" value="Prokaryotic type I DNA topoisomerase"/>
    <property type="match status" value="1"/>
</dbReference>
<dbReference type="InterPro" id="IPR000380">
    <property type="entry name" value="Topo_IA"/>
</dbReference>
<keyword evidence="7 10" id="KW-0799">Topoisomerase</keyword>
<gene>
    <name evidence="10" type="primary">topA</name>
    <name evidence="13" type="ORF">A2690_00195</name>
</gene>
<feature type="site" description="Interaction with DNA" evidence="10">
    <location>
        <position position="164"/>
    </location>
</feature>
<dbReference type="Proteomes" id="UP000178372">
    <property type="component" value="Unassembled WGS sequence"/>
</dbReference>
<dbReference type="PROSITE" id="PS50880">
    <property type="entry name" value="TOPRIM"/>
    <property type="match status" value="1"/>
</dbReference>
<evidence type="ECO:0000259" key="11">
    <source>
        <dbReference type="PROSITE" id="PS50880"/>
    </source>
</evidence>
<dbReference type="Gene3D" id="1.10.290.10">
    <property type="entry name" value="Topoisomerase I, domain 4"/>
    <property type="match status" value="1"/>
</dbReference>
<dbReference type="InterPro" id="IPR003601">
    <property type="entry name" value="Topo_IA_2"/>
</dbReference>
<accession>A0A1F7GET0</accession>
<dbReference type="Gene3D" id="3.30.65.10">
    <property type="entry name" value="Bacterial Topoisomerase I, domain 1"/>
    <property type="match status" value="2"/>
</dbReference>
<dbReference type="Gene3D" id="2.70.20.10">
    <property type="entry name" value="Topoisomerase I, domain 3"/>
    <property type="match status" value="1"/>
</dbReference>
<dbReference type="SMART" id="SM00437">
    <property type="entry name" value="TOP1Ac"/>
    <property type="match status" value="1"/>
</dbReference>
<dbReference type="GO" id="GO:0003917">
    <property type="term" value="F:DNA topoisomerase type I (single strand cut, ATP-independent) activity"/>
    <property type="evidence" value="ECO:0007669"/>
    <property type="project" value="UniProtKB-UniRule"/>
</dbReference>
<dbReference type="Pfam" id="PF01131">
    <property type="entry name" value="Topoisom_bac"/>
    <property type="match status" value="1"/>
</dbReference>
<feature type="site" description="Interaction with DNA" evidence="10">
    <location>
        <position position="148"/>
    </location>
</feature>
<dbReference type="PANTHER" id="PTHR42785">
    <property type="entry name" value="DNA TOPOISOMERASE, TYPE IA, CORE"/>
    <property type="match status" value="1"/>
</dbReference>
<evidence type="ECO:0000256" key="10">
    <source>
        <dbReference type="HAMAP-Rule" id="MF_00952"/>
    </source>
</evidence>
<protein>
    <recommendedName>
        <fullName evidence="10">DNA topoisomerase 1</fullName>
        <ecNumber evidence="10">5.6.2.1</ecNumber>
    </recommendedName>
    <alternativeName>
        <fullName evidence="10">DNA topoisomerase I</fullName>
    </alternativeName>
</protein>
<name>A0A1F7GET0_9BACT</name>
<feature type="site" description="Interaction with DNA" evidence="10">
    <location>
        <position position="157"/>
    </location>
</feature>
<feature type="site" description="Interaction with DNA" evidence="10">
    <location>
        <position position="152"/>
    </location>
</feature>
<dbReference type="Pfam" id="PF01396">
    <property type="entry name" value="Zn_ribbon_Top1"/>
    <property type="match status" value="2"/>
</dbReference>
<dbReference type="AlphaFoldDB" id="A0A1F7GET0"/>
<dbReference type="SMART" id="SM00436">
    <property type="entry name" value="TOP1Bc"/>
    <property type="match status" value="1"/>
</dbReference>
<dbReference type="EMBL" id="MFZF01000001">
    <property type="protein sequence ID" value="OGK17399.1"/>
    <property type="molecule type" value="Genomic_DNA"/>
</dbReference>
<feature type="site" description="Interaction with DNA" evidence="10">
    <location>
        <position position="319"/>
    </location>
</feature>
<evidence type="ECO:0000313" key="14">
    <source>
        <dbReference type="Proteomes" id="UP000178372"/>
    </source>
</evidence>
<evidence type="ECO:0000256" key="8">
    <source>
        <dbReference type="ARBA" id="ARBA00023125"/>
    </source>
</evidence>
<evidence type="ECO:0000256" key="5">
    <source>
        <dbReference type="ARBA" id="ARBA00022833"/>
    </source>
</evidence>
<dbReference type="InterPro" id="IPR013826">
    <property type="entry name" value="Topo_IA_cen_sub3"/>
</dbReference>
<dbReference type="EC" id="5.6.2.1" evidence="10"/>
<keyword evidence="6" id="KW-0460">Magnesium</keyword>
<dbReference type="InterPro" id="IPR013497">
    <property type="entry name" value="Topo_IA_cen"/>
</dbReference>